<reference evidence="1 2" key="1">
    <citation type="submission" date="2013-02" db="EMBL/GenBank/DDBJ databases">
        <title>A novel strain isolated from Lonar lake, Maharashtra, India.</title>
        <authorList>
            <person name="Singh A."/>
        </authorList>
    </citation>
    <scope>NUCLEOTIDE SEQUENCE [LARGE SCALE GENOMIC DNA]</scope>
    <source>
        <strain evidence="1 2">AK24</strain>
    </source>
</reference>
<sequence>MSVLVQHHVVFNANVNNFGSGVFAGVDIAGGGRLDFSGDVTVSGGGTVPYIRMESGAELRIGGTLSLDRAVSLTIPKGAKWIVDDLFIGNSNPVVTVEEGAELIVKGETTLRTNATLNVQGKFQTGTLAFSSGGKVTATGSQASIEVANDLTLAGGLLDLGGNTKLIVGGKTNVRQNGNVLMKDTSSAIMGQQVSFSNGSRFRLENTASFRLDEGLDMSGGARLTLSQNSTGIVVRNVSLPDGEIQTGQFSELNVGGTLIATNGGGVTTSNLSAVFICDYPNSTQLASSNISRQGDSFYGEGCVRLPVVWESVTAVFMAAQKQVKVS</sequence>
<dbReference type="InterPro" id="IPR011050">
    <property type="entry name" value="Pectin_lyase_fold/virulence"/>
</dbReference>
<dbReference type="AlphaFoldDB" id="R7ZUF8"/>
<protein>
    <submittedName>
        <fullName evidence="1">Uncharacterized protein</fullName>
    </submittedName>
</protein>
<dbReference type="EMBL" id="AQHR01000050">
    <property type="protein sequence ID" value="EON77609.1"/>
    <property type="molecule type" value="Genomic_DNA"/>
</dbReference>
<proteinExistence type="predicted"/>
<evidence type="ECO:0000313" key="2">
    <source>
        <dbReference type="Proteomes" id="UP000013909"/>
    </source>
</evidence>
<organism evidence="1 2">
    <name type="scientific">Lunatimonas lonarensis</name>
    <dbReference type="NCBI Taxonomy" id="1232681"/>
    <lineage>
        <taxon>Bacteria</taxon>
        <taxon>Pseudomonadati</taxon>
        <taxon>Bacteroidota</taxon>
        <taxon>Cytophagia</taxon>
        <taxon>Cytophagales</taxon>
        <taxon>Cyclobacteriaceae</taxon>
    </lineage>
</organism>
<evidence type="ECO:0000313" key="1">
    <source>
        <dbReference type="EMBL" id="EON77609.1"/>
    </source>
</evidence>
<accession>R7ZUF8</accession>
<dbReference type="Proteomes" id="UP000013909">
    <property type="component" value="Unassembled WGS sequence"/>
</dbReference>
<name>R7ZUF8_9BACT</name>
<comment type="caution">
    <text evidence="1">The sequence shown here is derived from an EMBL/GenBank/DDBJ whole genome shotgun (WGS) entry which is preliminary data.</text>
</comment>
<dbReference type="RefSeq" id="WP_010853966.1">
    <property type="nucleotide sequence ID" value="NZ_AQHR01000050.1"/>
</dbReference>
<dbReference type="OrthoDB" id="1443240at2"/>
<keyword evidence="2" id="KW-1185">Reference proteome</keyword>
<gene>
    <name evidence="1" type="ORF">ADIS_1828</name>
</gene>
<dbReference type="STRING" id="1232681.ADIS_1828"/>
<dbReference type="SUPFAM" id="SSF51126">
    <property type="entry name" value="Pectin lyase-like"/>
    <property type="match status" value="1"/>
</dbReference>